<comment type="caution">
    <text evidence="12">The sequence shown here is derived from an EMBL/GenBank/DDBJ whole genome shotgun (WGS) entry which is preliminary data.</text>
</comment>
<keyword evidence="8" id="KW-0802">TPR repeat</keyword>
<feature type="transmembrane region" description="Helical" evidence="9">
    <location>
        <begin position="218"/>
        <end position="238"/>
    </location>
</feature>
<keyword evidence="7 9" id="KW-0472">Membrane</keyword>
<evidence type="ECO:0000256" key="3">
    <source>
        <dbReference type="ARBA" id="ARBA00022676"/>
    </source>
</evidence>
<keyword evidence="6 9" id="KW-1133">Transmembrane helix</keyword>
<dbReference type="Pfam" id="PF13432">
    <property type="entry name" value="TPR_16"/>
    <property type="match status" value="1"/>
</dbReference>
<evidence type="ECO:0000256" key="7">
    <source>
        <dbReference type="ARBA" id="ARBA00023136"/>
    </source>
</evidence>
<evidence type="ECO:0000256" key="5">
    <source>
        <dbReference type="ARBA" id="ARBA00022692"/>
    </source>
</evidence>
<evidence type="ECO:0000256" key="4">
    <source>
        <dbReference type="ARBA" id="ARBA00022679"/>
    </source>
</evidence>
<dbReference type="InterPro" id="IPR011990">
    <property type="entry name" value="TPR-like_helical_dom_sf"/>
</dbReference>
<feature type="transmembrane region" description="Helical" evidence="9">
    <location>
        <begin position="151"/>
        <end position="169"/>
    </location>
</feature>
<dbReference type="PROSITE" id="PS50005">
    <property type="entry name" value="TPR"/>
    <property type="match status" value="2"/>
</dbReference>
<dbReference type="Pfam" id="PF00515">
    <property type="entry name" value="TPR_1"/>
    <property type="match status" value="1"/>
</dbReference>
<feature type="transmembrane region" description="Helical" evidence="9">
    <location>
        <begin position="354"/>
        <end position="378"/>
    </location>
</feature>
<keyword evidence="2" id="KW-1003">Cell membrane</keyword>
<evidence type="ECO:0000256" key="1">
    <source>
        <dbReference type="ARBA" id="ARBA00004651"/>
    </source>
</evidence>
<feature type="transmembrane region" description="Helical" evidence="9">
    <location>
        <begin position="21"/>
        <end position="42"/>
    </location>
</feature>
<feature type="transmembrane region" description="Helical" evidence="9">
    <location>
        <begin position="176"/>
        <end position="206"/>
    </location>
</feature>
<feature type="transmembrane region" description="Helical" evidence="9">
    <location>
        <begin position="385"/>
        <end position="405"/>
    </location>
</feature>
<protein>
    <submittedName>
        <fullName evidence="12">Tetratricopeptide repeat protein</fullName>
    </submittedName>
</protein>
<name>A0A7C3IWL0_UNCW3</name>
<evidence type="ECO:0000313" key="11">
    <source>
        <dbReference type="EMBL" id="HEA87847.1"/>
    </source>
</evidence>
<sequence>MGRRPQPAGRKAVTVKEPEPLRRFGPVLVFALAFGLRLVYLLQARANDPLFYAPQLDGLYHHQWALAVSRGLEFINDAYFRAPLYPLFLGMLYRLFGVNLFLVRLVQALLGSAGCVLVMLLGRRVFDLRTGFYAGLMMAVYPLLIFFDGELLIPVLLIFLLLAGFVLLYQEERGWFYLPLAGLCFGLGAIARPNVLVFVLALFFWLLLRPHRRRLSRALLFGLAVLVPILPVTVRNYIKSRSFVLIAWQAGTNFYIGNNEYSDGTTAIVPGTRGSWWGGYNDVKRIAEQTAGRPLRGVEIDRFWISKGLEFWRRSPARALLLTLRKLYLWFAGYEVSNNRDIYFFKRFTFLNWLIFQTPVFKFPFGFVLPLALAGIYLTRKKWRVLVPVYLFLGAWCLSFIPFFVTERYRLPTVPFYLLLAVAGVRSFFQRERRERTFAGLIFAGALILFNLNLAGAGRKADMAQNLFQAANGWYETGRLERAQTALEQALALDSATNILSLQATILLAQNRIEEAEKIAQAAVRLHPQEADAWGIAGNVHAAAGQLDSARLMFERVIELDPYGPEGWNNLGNLHLSTGELERARFCYEQALRNSPNFVLALFHLGLVDYYQGRKDSAHLRWLRVLELDPEFEKARRALQELR</sequence>
<proteinExistence type="predicted"/>
<feature type="repeat" description="TPR" evidence="8">
    <location>
        <begin position="531"/>
        <end position="564"/>
    </location>
</feature>
<evidence type="ECO:0000313" key="12">
    <source>
        <dbReference type="EMBL" id="HFJ53685.1"/>
    </source>
</evidence>
<feature type="transmembrane region" description="Helical" evidence="9">
    <location>
        <begin position="411"/>
        <end position="429"/>
    </location>
</feature>
<evidence type="ECO:0000256" key="2">
    <source>
        <dbReference type="ARBA" id="ARBA00022475"/>
    </source>
</evidence>
<dbReference type="EMBL" id="DSLG01000008">
    <property type="protein sequence ID" value="HEA87847.1"/>
    <property type="molecule type" value="Genomic_DNA"/>
</dbReference>
<dbReference type="PANTHER" id="PTHR33908:SF11">
    <property type="entry name" value="MEMBRANE PROTEIN"/>
    <property type="match status" value="1"/>
</dbReference>
<keyword evidence="3" id="KW-0328">Glycosyltransferase</keyword>
<comment type="subcellular location">
    <subcellularLocation>
        <location evidence="1">Cell membrane</location>
        <topology evidence="1">Multi-pass membrane protein</topology>
    </subcellularLocation>
</comment>
<keyword evidence="5 9" id="KW-0812">Transmembrane</keyword>
<feature type="transmembrane region" description="Helical" evidence="9">
    <location>
        <begin position="101"/>
        <end position="121"/>
    </location>
</feature>
<reference evidence="12" key="1">
    <citation type="journal article" date="2020" name="mSystems">
        <title>Genome- and Community-Level Interaction Insights into Carbon Utilization and Element Cycling Functions of Hydrothermarchaeota in Hydrothermal Sediment.</title>
        <authorList>
            <person name="Zhou Z."/>
            <person name="Liu Y."/>
            <person name="Xu W."/>
            <person name="Pan J."/>
            <person name="Luo Z.H."/>
            <person name="Li M."/>
        </authorList>
    </citation>
    <scope>NUCLEOTIDE SEQUENCE [LARGE SCALE GENOMIC DNA]</scope>
    <source>
        <strain evidence="11">SpSt-265</strain>
        <strain evidence="12">SpSt-465</strain>
    </source>
</reference>
<organism evidence="12">
    <name type="scientific">candidate division WOR-3 bacterium</name>
    <dbReference type="NCBI Taxonomy" id="2052148"/>
    <lineage>
        <taxon>Bacteria</taxon>
        <taxon>Bacteria division WOR-3</taxon>
    </lineage>
</organism>
<feature type="repeat" description="TPR" evidence="8">
    <location>
        <begin position="565"/>
        <end position="598"/>
    </location>
</feature>
<feature type="domain" description="Glycosyltransferase RgtA/B/C/D-like" evidence="10">
    <location>
        <begin position="82"/>
        <end position="232"/>
    </location>
</feature>
<dbReference type="GO" id="GO:0005886">
    <property type="term" value="C:plasma membrane"/>
    <property type="evidence" value="ECO:0007669"/>
    <property type="project" value="UniProtKB-SubCell"/>
</dbReference>
<evidence type="ECO:0000259" key="10">
    <source>
        <dbReference type="Pfam" id="PF13231"/>
    </source>
</evidence>
<dbReference type="GO" id="GO:0009103">
    <property type="term" value="P:lipopolysaccharide biosynthetic process"/>
    <property type="evidence" value="ECO:0007669"/>
    <property type="project" value="UniProtKB-ARBA"/>
</dbReference>
<dbReference type="EMBL" id="DSTU01000004">
    <property type="protein sequence ID" value="HFJ53685.1"/>
    <property type="molecule type" value="Genomic_DNA"/>
</dbReference>
<evidence type="ECO:0000256" key="6">
    <source>
        <dbReference type="ARBA" id="ARBA00022989"/>
    </source>
</evidence>
<keyword evidence="4" id="KW-0808">Transferase</keyword>
<dbReference type="Gene3D" id="1.25.40.10">
    <property type="entry name" value="Tetratricopeptide repeat domain"/>
    <property type="match status" value="1"/>
</dbReference>
<feature type="transmembrane region" description="Helical" evidence="9">
    <location>
        <begin position="438"/>
        <end position="458"/>
    </location>
</feature>
<evidence type="ECO:0000256" key="9">
    <source>
        <dbReference type="SAM" id="Phobius"/>
    </source>
</evidence>
<dbReference type="PANTHER" id="PTHR33908">
    <property type="entry name" value="MANNOSYLTRANSFERASE YKCB-RELATED"/>
    <property type="match status" value="1"/>
</dbReference>
<dbReference type="GO" id="GO:0016763">
    <property type="term" value="F:pentosyltransferase activity"/>
    <property type="evidence" value="ECO:0007669"/>
    <property type="project" value="TreeGrafter"/>
</dbReference>
<dbReference type="InterPro" id="IPR019734">
    <property type="entry name" value="TPR_rpt"/>
</dbReference>
<dbReference type="SMART" id="SM00028">
    <property type="entry name" value="TPR"/>
    <property type="match status" value="4"/>
</dbReference>
<accession>A0A7C3IWL0</accession>
<dbReference type="InterPro" id="IPR050297">
    <property type="entry name" value="LipidA_mod_glycosyltrf_83"/>
</dbReference>
<dbReference type="AlphaFoldDB" id="A0A7C3IWL0"/>
<gene>
    <name evidence="11" type="ORF">ENP94_07580</name>
    <name evidence="12" type="ORF">ENS16_03225</name>
</gene>
<dbReference type="Pfam" id="PF13231">
    <property type="entry name" value="PMT_2"/>
    <property type="match status" value="1"/>
</dbReference>
<dbReference type="InterPro" id="IPR038731">
    <property type="entry name" value="RgtA/B/C-like"/>
</dbReference>
<dbReference type="SUPFAM" id="SSF48452">
    <property type="entry name" value="TPR-like"/>
    <property type="match status" value="1"/>
</dbReference>
<evidence type="ECO:0000256" key="8">
    <source>
        <dbReference type="PROSITE-ProRule" id="PRU00339"/>
    </source>
</evidence>